<reference evidence="1" key="1">
    <citation type="journal article" date="2015" name="Nature">
        <title>Complex archaea that bridge the gap between prokaryotes and eukaryotes.</title>
        <authorList>
            <person name="Spang A."/>
            <person name="Saw J.H."/>
            <person name="Jorgensen S.L."/>
            <person name="Zaremba-Niedzwiedzka K."/>
            <person name="Martijn J."/>
            <person name="Lind A.E."/>
            <person name="van Eijk R."/>
            <person name="Schleper C."/>
            <person name="Guy L."/>
            <person name="Ettema T.J."/>
        </authorList>
    </citation>
    <scope>NUCLEOTIDE SEQUENCE</scope>
</reference>
<organism evidence="1">
    <name type="scientific">marine sediment metagenome</name>
    <dbReference type="NCBI Taxonomy" id="412755"/>
    <lineage>
        <taxon>unclassified sequences</taxon>
        <taxon>metagenomes</taxon>
        <taxon>ecological metagenomes</taxon>
    </lineage>
</organism>
<proteinExistence type="predicted"/>
<gene>
    <name evidence="1" type="ORF">LCGC14_2318490</name>
</gene>
<dbReference type="AlphaFoldDB" id="A0A0F9FDA6"/>
<dbReference type="EMBL" id="LAZR01033070">
    <property type="protein sequence ID" value="KKL49137.1"/>
    <property type="molecule type" value="Genomic_DNA"/>
</dbReference>
<feature type="non-terminal residue" evidence="1">
    <location>
        <position position="1"/>
    </location>
</feature>
<accession>A0A0F9FDA6</accession>
<protein>
    <submittedName>
        <fullName evidence="1">Uncharacterized protein</fullName>
    </submittedName>
</protein>
<comment type="caution">
    <text evidence="1">The sequence shown here is derived from an EMBL/GenBank/DDBJ whole genome shotgun (WGS) entry which is preliminary data.</text>
</comment>
<name>A0A0F9FDA6_9ZZZZ</name>
<evidence type="ECO:0000313" key="1">
    <source>
        <dbReference type="EMBL" id="KKL49137.1"/>
    </source>
</evidence>
<sequence length="28" mass="2987">VVEGVEVYSAGSLPEVLAILRGETKQSR</sequence>